<accession>A0A840XIE3</accession>
<evidence type="ECO:0000256" key="2">
    <source>
        <dbReference type="ARBA" id="ARBA00008873"/>
    </source>
</evidence>
<dbReference type="InterPro" id="IPR058533">
    <property type="entry name" value="Cation_efflux_TM"/>
</dbReference>
<keyword evidence="6" id="KW-0406">Ion transport</keyword>
<dbReference type="PANTHER" id="PTHR11562:SF17">
    <property type="entry name" value="RE54080P-RELATED"/>
    <property type="match status" value="1"/>
</dbReference>
<dbReference type="EMBL" id="JACHBS010000001">
    <property type="protein sequence ID" value="MBB5618262.1"/>
    <property type="molecule type" value="Genomic_DNA"/>
</dbReference>
<feature type="domain" description="Cation efflux protein transmembrane" evidence="9">
    <location>
        <begin position="19"/>
        <end position="209"/>
    </location>
</feature>
<dbReference type="Pfam" id="PF01545">
    <property type="entry name" value="Cation_efflux"/>
    <property type="match status" value="1"/>
</dbReference>
<evidence type="ECO:0000259" key="9">
    <source>
        <dbReference type="Pfam" id="PF01545"/>
    </source>
</evidence>
<proteinExistence type="inferred from homology"/>
<gene>
    <name evidence="11" type="ORF">BJ959_001758</name>
</gene>
<organism evidence="11 12">
    <name type="scientific">Microcella frigidaquae</name>
    <dbReference type="NCBI Taxonomy" id="424758"/>
    <lineage>
        <taxon>Bacteria</taxon>
        <taxon>Bacillati</taxon>
        <taxon>Actinomycetota</taxon>
        <taxon>Actinomycetes</taxon>
        <taxon>Micrococcales</taxon>
        <taxon>Microbacteriaceae</taxon>
        <taxon>Microcella</taxon>
    </lineage>
</organism>
<evidence type="ECO:0000256" key="4">
    <source>
        <dbReference type="ARBA" id="ARBA00022692"/>
    </source>
</evidence>
<keyword evidence="7 8" id="KW-0472">Membrane</keyword>
<dbReference type="InterPro" id="IPR050681">
    <property type="entry name" value="CDF/SLC30A"/>
</dbReference>
<protein>
    <submittedName>
        <fullName evidence="11">Cobalt-zinc-cadmium efflux system protein</fullName>
    </submittedName>
</protein>
<dbReference type="NCBIfam" id="TIGR01297">
    <property type="entry name" value="CDF"/>
    <property type="match status" value="1"/>
</dbReference>
<dbReference type="SUPFAM" id="SSF161111">
    <property type="entry name" value="Cation efflux protein transmembrane domain-like"/>
    <property type="match status" value="1"/>
</dbReference>
<dbReference type="InterPro" id="IPR036837">
    <property type="entry name" value="Cation_efflux_CTD_sf"/>
</dbReference>
<evidence type="ECO:0000313" key="12">
    <source>
        <dbReference type="Proteomes" id="UP000552883"/>
    </source>
</evidence>
<dbReference type="Gene3D" id="1.20.1510.10">
    <property type="entry name" value="Cation efflux protein transmembrane domain"/>
    <property type="match status" value="1"/>
</dbReference>
<comment type="caution">
    <text evidence="11">The sequence shown here is derived from an EMBL/GenBank/DDBJ whole genome shotgun (WGS) entry which is preliminary data.</text>
</comment>
<feature type="domain" description="Cation efflux protein cytoplasmic" evidence="10">
    <location>
        <begin position="213"/>
        <end position="293"/>
    </location>
</feature>
<keyword evidence="3" id="KW-0813">Transport</keyword>
<dbReference type="PANTHER" id="PTHR11562">
    <property type="entry name" value="CATION EFFLUX PROTEIN/ ZINC TRANSPORTER"/>
    <property type="match status" value="1"/>
</dbReference>
<dbReference type="RefSeq" id="WP_047566725.1">
    <property type="nucleotide sequence ID" value="NZ_BAAANZ010000019.1"/>
</dbReference>
<evidence type="ECO:0000259" key="10">
    <source>
        <dbReference type="Pfam" id="PF16916"/>
    </source>
</evidence>
<keyword evidence="12" id="KW-1185">Reference proteome</keyword>
<comment type="similarity">
    <text evidence="2">Belongs to the cation diffusion facilitator (CDF) transporter (TC 2.A.4) family. SLC30A subfamily.</text>
</comment>
<dbReference type="GO" id="GO:0005886">
    <property type="term" value="C:plasma membrane"/>
    <property type="evidence" value="ECO:0007669"/>
    <property type="project" value="TreeGrafter"/>
</dbReference>
<reference evidence="11 12" key="1">
    <citation type="submission" date="2020-08" db="EMBL/GenBank/DDBJ databases">
        <title>Sequencing the genomes of 1000 actinobacteria strains.</title>
        <authorList>
            <person name="Klenk H.-P."/>
        </authorList>
    </citation>
    <scope>NUCLEOTIDE SEQUENCE [LARGE SCALE GENOMIC DNA]</scope>
    <source>
        <strain evidence="11 12">DSM 23889</strain>
    </source>
</reference>
<evidence type="ECO:0000256" key="6">
    <source>
        <dbReference type="ARBA" id="ARBA00023065"/>
    </source>
</evidence>
<feature type="transmembrane region" description="Helical" evidence="8">
    <location>
        <begin position="44"/>
        <end position="65"/>
    </location>
</feature>
<evidence type="ECO:0000256" key="7">
    <source>
        <dbReference type="ARBA" id="ARBA00023136"/>
    </source>
</evidence>
<dbReference type="SUPFAM" id="SSF160240">
    <property type="entry name" value="Cation efflux protein cytoplasmic domain-like"/>
    <property type="match status" value="1"/>
</dbReference>
<dbReference type="InterPro" id="IPR002524">
    <property type="entry name" value="Cation_efflux"/>
</dbReference>
<evidence type="ECO:0000313" key="11">
    <source>
        <dbReference type="EMBL" id="MBB5618262.1"/>
    </source>
</evidence>
<evidence type="ECO:0000256" key="5">
    <source>
        <dbReference type="ARBA" id="ARBA00022989"/>
    </source>
</evidence>
<evidence type="ECO:0000256" key="1">
    <source>
        <dbReference type="ARBA" id="ARBA00004141"/>
    </source>
</evidence>
<dbReference type="Proteomes" id="UP000552883">
    <property type="component" value="Unassembled WGS sequence"/>
</dbReference>
<name>A0A840XIE3_9MICO</name>
<comment type="subcellular location">
    <subcellularLocation>
        <location evidence="1">Membrane</location>
        <topology evidence="1">Multi-pass membrane protein</topology>
    </subcellularLocation>
</comment>
<dbReference type="AlphaFoldDB" id="A0A840XIE3"/>
<dbReference type="GO" id="GO:0005385">
    <property type="term" value="F:zinc ion transmembrane transporter activity"/>
    <property type="evidence" value="ECO:0007669"/>
    <property type="project" value="TreeGrafter"/>
</dbReference>
<feature type="transmembrane region" description="Helical" evidence="8">
    <location>
        <begin position="160"/>
        <end position="178"/>
    </location>
</feature>
<keyword evidence="5 8" id="KW-1133">Transmembrane helix</keyword>
<evidence type="ECO:0000256" key="3">
    <source>
        <dbReference type="ARBA" id="ARBA00022448"/>
    </source>
</evidence>
<keyword evidence="4 8" id="KW-0812">Transmembrane</keyword>
<dbReference type="OrthoDB" id="9809646at2"/>
<dbReference type="Pfam" id="PF16916">
    <property type="entry name" value="ZT_dimer"/>
    <property type="match status" value="1"/>
</dbReference>
<dbReference type="InterPro" id="IPR027470">
    <property type="entry name" value="Cation_efflux_CTD"/>
</dbReference>
<evidence type="ECO:0000256" key="8">
    <source>
        <dbReference type="SAM" id="Phobius"/>
    </source>
</evidence>
<feature type="transmembrane region" description="Helical" evidence="8">
    <location>
        <begin position="85"/>
        <end position="104"/>
    </location>
</feature>
<feature type="transmembrane region" description="Helical" evidence="8">
    <location>
        <begin position="18"/>
        <end position="38"/>
    </location>
</feature>
<feature type="transmembrane region" description="Helical" evidence="8">
    <location>
        <begin position="116"/>
        <end position="139"/>
    </location>
</feature>
<sequence length="303" mass="31902">MSPEGHSHTGGTVNRRRLAIAFTLTASVLVAEVIGAIITGSLALLVDAAHMLTDAGGLLIALIAARLMERAATSRRTWGLRRAEVLAATVQASVLLAVGIFVAVEAVQRFSRPAEIASVELLIFGVVGLLANVGSIVVLSGGRGDNLNMRAAFLEVLNDALGSVAVIGAAIVIMTTGWQQADTVAALLVATLIIPRTLRLLRDAVDVLLESVPRGIDLDAVRQHLLDEDHVVDVHDLHITQIATGLPVLTAHVVVEAECFHDGHAPEITQALQTCVSEHFPVAIDHATFQLEPAGAVPSHDLH</sequence>
<dbReference type="InterPro" id="IPR027469">
    <property type="entry name" value="Cation_efflux_TMD_sf"/>
</dbReference>